<name>W2TBA4_NECAM</name>
<evidence type="ECO:0000313" key="2">
    <source>
        <dbReference type="Proteomes" id="UP000053676"/>
    </source>
</evidence>
<gene>
    <name evidence="1" type="ORF">NECAME_09980</name>
</gene>
<accession>W2TBA4</accession>
<evidence type="ECO:0000313" key="1">
    <source>
        <dbReference type="EMBL" id="ETN79143.1"/>
    </source>
</evidence>
<dbReference type="Proteomes" id="UP000053676">
    <property type="component" value="Unassembled WGS sequence"/>
</dbReference>
<dbReference type="EMBL" id="KI659607">
    <property type="protein sequence ID" value="ETN79143.1"/>
    <property type="molecule type" value="Genomic_DNA"/>
</dbReference>
<organism evidence="1 2">
    <name type="scientific">Necator americanus</name>
    <name type="common">Human hookworm</name>
    <dbReference type="NCBI Taxonomy" id="51031"/>
    <lineage>
        <taxon>Eukaryota</taxon>
        <taxon>Metazoa</taxon>
        <taxon>Ecdysozoa</taxon>
        <taxon>Nematoda</taxon>
        <taxon>Chromadorea</taxon>
        <taxon>Rhabditida</taxon>
        <taxon>Rhabditina</taxon>
        <taxon>Rhabditomorpha</taxon>
        <taxon>Strongyloidea</taxon>
        <taxon>Ancylostomatidae</taxon>
        <taxon>Bunostominae</taxon>
        <taxon>Necator</taxon>
    </lineage>
</organism>
<keyword evidence="2" id="KW-1185">Reference proteome</keyword>
<reference evidence="2" key="1">
    <citation type="journal article" date="2014" name="Nat. Genet.">
        <title>Genome of the human hookworm Necator americanus.</title>
        <authorList>
            <person name="Tang Y.T."/>
            <person name="Gao X."/>
            <person name="Rosa B.A."/>
            <person name="Abubucker S."/>
            <person name="Hallsworth-Pepin K."/>
            <person name="Martin J."/>
            <person name="Tyagi R."/>
            <person name="Heizer E."/>
            <person name="Zhang X."/>
            <person name="Bhonagiri-Palsikar V."/>
            <person name="Minx P."/>
            <person name="Warren W.C."/>
            <person name="Wang Q."/>
            <person name="Zhan B."/>
            <person name="Hotez P.J."/>
            <person name="Sternberg P.W."/>
            <person name="Dougall A."/>
            <person name="Gaze S.T."/>
            <person name="Mulvenna J."/>
            <person name="Sotillo J."/>
            <person name="Ranganathan S."/>
            <person name="Rabelo E.M."/>
            <person name="Wilson R.K."/>
            <person name="Felgner P.L."/>
            <person name="Bethony J."/>
            <person name="Hawdon J.M."/>
            <person name="Gasser R.B."/>
            <person name="Loukas A."/>
            <person name="Mitreva M."/>
        </authorList>
    </citation>
    <scope>NUCLEOTIDE SEQUENCE [LARGE SCALE GENOMIC DNA]</scope>
</reference>
<sequence>MNHRSSRPLGVDGQPIERAYELGCVLKNDATTGGIFSNYVLGTICVDQVPVIDPIVSKD</sequence>
<dbReference type="AlphaFoldDB" id="W2TBA4"/>
<proteinExistence type="predicted"/>
<protein>
    <submittedName>
        <fullName evidence="1">Uncharacterized protein</fullName>
    </submittedName>
</protein>
<dbReference type="KEGG" id="nai:NECAME_09980"/>